<evidence type="ECO:0000313" key="2">
    <source>
        <dbReference type="Proteomes" id="UP001596036"/>
    </source>
</evidence>
<organism evidence="1 2">
    <name type="scientific">Lysobacter yangpyeongensis</name>
    <dbReference type="NCBI Taxonomy" id="346182"/>
    <lineage>
        <taxon>Bacteria</taxon>
        <taxon>Pseudomonadati</taxon>
        <taxon>Pseudomonadota</taxon>
        <taxon>Gammaproteobacteria</taxon>
        <taxon>Lysobacterales</taxon>
        <taxon>Lysobacteraceae</taxon>
        <taxon>Lysobacter</taxon>
    </lineage>
</organism>
<gene>
    <name evidence="1" type="ORF">ACFPN1_12125</name>
</gene>
<name>A0ABW0SQB7_9GAMM</name>
<reference evidence="2" key="1">
    <citation type="journal article" date="2019" name="Int. J. Syst. Evol. Microbiol.">
        <title>The Global Catalogue of Microorganisms (GCM) 10K type strain sequencing project: providing services to taxonomists for standard genome sequencing and annotation.</title>
        <authorList>
            <consortium name="The Broad Institute Genomics Platform"/>
            <consortium name="The Broad Institute Genome Sequencing Center for Infectious Disease"/>
            <person name="Wu L."/>
            <person name="Ma J."/>
        </authorList>
    </citation>
    <scope>NUCLEOTIDE SEQUENCE [LARGE SCALE GENOMIC DNA]</scope>
    <source>
        <strain evidence="2">KACC 11407</strain>
    </source>
</reference>
<sequence>MSDLASIEVFQDLTIWPGQQRLENIRAALIGQTKTPWRHAPEREAGVGSNEFAAFECSARESFPSVGLILWRSEGCFRVSNIVPREHGQLTYAQYNAALESFFKLVVEPVAKTLDLKVETTKPRVSPTDWMSQKTAQSLSIFSSCANKSTGASHPYDEERWLAFILDAYQDEHDAGAYLARWLIEAEHWPEDVAHDLVGQYEFAMHLLARYDRTR</sequence>
<evidence type="ECO:0000313" key="1">
    <source>
        <dbReference type="EMBL" id="MFC5570807.1"/>
    </source>
</evidence>
<dbReference type="Proteomes" id="UP001596036">
    <property type="component" value="Unassembled WGS sequence"/>
</dbReference>
<protein>
    <submittedName>
        <fullName evidence="1">Uncharacterized protein</fullName>
    </submittedName>
</protein>
<dbReference type="RefSeq" id="WP_386755284.1">
    <property type="nucleotide sequence ID" value="NZ_JBHSNM010000004.1"/>
</dbReference>
<accession>A0ABW0SQB7</accession>
<comment type="caution">
    <text evidence="1">The sequence shown here is derived from an EMBL/GenBank/DDBJ whole genome shotgun (WGS) entry which is preliminary data.</text>
</comment>
<dbReference type="EMBL" id="JBHSNM010000004">
    <property type="protein sequence ID" value="MFC5570807.1"/>
    <property type="molecule type" value="Genomic_DNA"/>
</dbReference>
<proteinExistence type="predicted"/>
<keyword evidence="2" id="KW-1185">Reference proteome</keyword>